<accession>I4C0E8</accession>
<keyword evidence="3" id="KW-1185">Reference proteome</keyword>
<dbReference type="AlphaFoldDB" id="I4C0E8"/>
<dbReference type="OrthoDB" id="367235at2"/>
<dbReference type="PATRIC" id="fig|706587.4.peg.338"/>
<dbReference type="PANTHER" id="PTHR39556:SF1">
    <property type="entry name" value="PROTEIN, PUTATIVE-RELATED"/>
    <property type="match status" value="1"/>
</dbReference>
<dbReference type="Pfam" id="PF04165">
    <property type="entry name" value="DUF401"/>
    <property type="match status" value="1"/>
</dbReference>
<dbReference type="eggNOG" id="COG1906">
    <property type="taxonomic scope" value="Bacteria"/>
</dbReference>
<dbReference type="PANTHER" id="PTHR39556">
    <property type="entry name" value="PROTEIN, PUTATIVE-RELATED"/>
    <property type="match status" value="1"/>
</dbReference>
<dbReference type="KEGG" id="dti:Desti_0299"/>
<feature type="transmembrane region" description="Helical" evidence="1">
    <location>
        <begin position="33"/>
        <end position="57"/>
    </location>
</feature>
<evidence type="ECO:0000313" key="3">
    <source>
        <dbReference type="Proteomes" id="UP000006055"/>
    </source>
</evidence>
<dbReference type="InterPro" id="IPR007294">
    <property type="entry name" value="DUF401"/>
</dbReference>
<dbReference type="RefSeq" id="WP_014808198.1">
    <property type="nucleotide sequence ID" value="NC_018025.1"/>
</dbReference>
<gene>
    <name evidence="2" type="ordered locus">Desti_0299</name>
</gene>
<proteinExistence type="predicted"/>
<feature type="transmembrane region" description="Helical" evidence="1">
    <location>
        <begin position="185"/>
        <end position="205"/>
    </location>
</feature>
<protein>
    <recommendedName>
        <fullName evidence="4">DUF401 family protein</fullName>
    </recommendedName>
</protein>
<feature type="transmembrane region" description="Helical" evidence="1">
    <location>
        <begin position="158"/>
        <end position="178"/>
    </location>
</feature>
<feature type="transmembrane region" description="Helical" evidence="1">
    <location>
        <begin position="290"/>
        <end position="309"/>
    </location>
</feature>
<sequence>MIDIAFLFSLPALLKILLTFAALLALNRLFPLYVCLPVISIMLGLWTKLSLYAVLSIMAQEILSLPVLILSLAISLIVVFSDLLRRSGRLDSIVSSVKAISPTPGVTLVVLPALIGLLPMPGGALFSAPMVETALGKARVKPELKLIVNYWFRHVLEFLWPLYPGFILAVSIFGISTWQFVVSEVPATFGALLAGVLFILPALQVDGFGTGRFSSRGLLDFGVAFFPIAAVVGLMFILQAGVDAGTKYWEISVHLPQQLSMAGALAAGIMYVVAANAMKREDVKGALLNPGIVSIILMVFSIMAFKGVLTESGTIDKMRVELQAYRIPEIAVIILLPLIAGLVTGLALGFVGSSLPLVATLFPAGESILPYAILAYGFGIVGMMLSPVHLCFLVTQEYFQTNAWDSYTFLWKPVLFIIGWIVLIFILYKVVI</sequence>
<feature type="transmembrane region" description="Helical" evidence="1">
    <location>
        <begin position="371"/>
        <end position="395"/>
    </location>
</feature>
<dbReference type="Proteomes" id="UP000006055">
    <property type="component" value="Chromosome"/>
</dbReference>
<feature type="transmembrane region" description="Helical" evidence="1">
    <location>
        <begin position="407"/>
        <end position="428"/>
    </location>
</feature>
<evidence type="ECO:0008006" key="4">
    <source>
        <dbReference type="Google" id="ProtNLM"/>
    </source>
</evidence>
<feature type="transmembrane region" description="Helical" evidence="1">
    <location>
        <begin position="63"/>
        <end position="84"/>
    </location>
</feature>
<evidence type="ECO:0000313" key="2">
    <source>
        <dbReference type="EMBL" id="AFM23039.1"/>
    </source>
</evidence>
<feature type="transmembrane region" description="Helical" evidence="1">
    <location>
        <begin position="6"/>
        <end position="26"/>
    </location>
</feature>
<keyword evidence="1" id="KW-0472">Membrane</keyword>
<keyword evidence="1" id="KW-0812">Transmembrane</keyword>
<dbReference type="EMBL" id="CP003360">
    <property type="protein sequence ID" value="AFM23039.1"/>
    <property type="molecule type" value="Genomic_DNA"/>
</dbReference>
<evidence type="ECO:0000256" key="1">
    <source>
        <dbReference type="SAM" id="Phobius"/>
    </source>
</evidence>
<organism evidence="2 3">
    <name type="scientific">Desulfomonile tiedjei (strain ATCC 49306 / DSM 6799 / DCB-1)</name>
    <dbReference type="NCBI Taxonomy" id="706587"/>
    <lineage>
        <taxon>Bacteria</taxon>
        <taxon>Pseudomonadati</taxon>
        <taxon>Thermodesulfobacteriota</taxon>
        <taxon>Desulfomonilia</taxon>
        <taxon>Desulfomonilales</taxon>
        <taxon>Desulfomonilaceae</taxon>
        <taxon>Desulfomonile</taxon>
    </lineage>
</organism>
<dbReference type="HOGENOM" id="CLU_056143_0_0_7"/>
<feature type="transmembrane region" description="Helical" evidence="1">
    <location>
        <begin position="217"/>
        <end position="238"/>
    </location>
</feature>
<keyword evidence="1" id="KW-1133">Transmembrane helix</keyword>
<feature type="transmembrane region" description="Helical" evidence="1">
    <location>
        <begin position="330"/>
        <end position="351"/>
    </location>
</feature>
<reference evidence="3" key="1">
    <citation type="submission" date="2012-06" db="EMBL/GenBank/DDBJ databases">
        <title>Complete sequence of chromosome of Desulfomonile tiedjei DSM 6799.</title>
        <authorList>
            <person name="Lucas S."/>
            <person name="Copeland A."/>
            <person name="Lapidus A."/>
            <person name="Glavina del Rio T."/>
            <person name="Dalin E."/>
            <person name="Tice H."/>
            <person name="Bruce D."/>
            <person name="Goodwin L."/>
            <person name="Pitluck S."/>
            <person name="Peters L."/>
            <person name="Ovchinnikova G."/>
            <person name="Zeytun A."/>
            <person name="Lu M."/>
            <person name="Kyrpides N."/>
            <person name="Mavromatis K."/>
            <person name="Ivanova N."/>
            <person name="Brettin T."/>
            <person name="Detter J.C."/>
            <person name="Han C."/>
            <person name="Larimer F."/>
            <person name="Land M."/>
            <person name="Hauser L."/>
            <person name="Markowitz V."/>
            <person name="Cheng J.-F."/>
            <person name="Hugenholtz P."/>
            <person name="Woyke T."/>
            <person name="Wu D."/>
            <person name="Spring S."/>
            <person name="Schroeder M."/>
            <person name="Brambilla E."/>
            <person name="Klenk H.-P."/>
            <person name="Eisen J.A."/>
        </authorList>
    </citation>
    <scope>NUCLEOTIDE SEQUENCE [LARGE SCALE GENOMIC DNA]</scope>
    <source>
        <strain evidence="3">ATCC 49306 / DSM 6799 / DCB-1</strain>
    </source>
</reference>
<feature type="transmembrane region" description="Helical" evidence="1">
    <location>
        <begin position="105"/>
        <end position="126"/>
    </location>
</feature>
<feature type="transmembrane region" description="Helical" evidence="1">
    <location>
        <begin position="259"/>
        <end position="278"/>
    </location>
</feature>
<name>I4C0E8_DESTA</name>